<keyword evidence="1" id="KW-0393">Immunoglobulin domain</keyword>
<evidence type="ECO:0000259" key="4">
    <source>
        <dbReference type="PROSITE" id="PS50835"/>
    </source>
</evidence>
<dbReference type="Gene3D" id="2.60.40.10">
    <property type="entry name" value="Immunoglobulins"/>
    <property type="match status" value="3"/>
</dbReference>
<dbReference type="PANTHER" id="PTHR11422:SF0">
    <property type="entry name" value="T-CELL SURFACE GLYCOPROTEIN CD4"/>
    <property type="match status" value="1"/>
</dbReference>
<keyword evidence="2" id="KW-0812">Transmembrane</keyword>
<dbReference type="InParanoid" id="A0A673BJW3"/>
<dbReference type="Proteomes" id="UP000472271">
    <property type="component" value="Chromosome 16"/>
</dbReference>
<dbReference type="PANTHER" id="PTHR11422">
    <property type="entry name" value="T-CELL SURFACE GLYCOPROTEIN CD4"/>
    <property type="match status" value="1"/>
</dbReference>
<name>A0A673BJW3_9TELE</name>
<feature type="chain" id="PRO_5025470069" evidence="3">
    <location>
        <begin position="20"/>
        <end position="469"/>
    </location>
</feature>
<dbReference type="InterPro" id="IPR007110">
    <property type="entry name" value="Ig-like_dom"/>
</dbReference>
<keyword evidence="6" id="KW-1185">Reference proteome</keyword>
<evidence type="ECO:0000256" key="3">
    <source>
        <dbReference type="SAM" id="SignalP"/>
    </source>
</evidence>
<dbReference type="InterPro" id="IPR013783">
    <property type="entry name" value="Ig-like_fold"/>
</dbReference>
<dbReference type="InterPro" id="IPR003599">
    <property type="entry name" value="Ig_sub"/>
</dbReference>
<proteinExistence type="predicted"/>
<dbReference type="InterPro" id="IPR003598">
    <property type="entry name" value="Ig_sub2"/>
</dbReference>
<feature type="transmembrane region" description="Helical" evidence="2">
    <location>
        <begin position="403"/>
        <end position="427"/>
    </location>
</feature>
<dbReference type="PROSITE" id="PS50835">
    <property type="entry name" value="IG_LIKE"/>
    <property type="match status" value="3"/>
</dbReference>
<keyword evidence="3" id="KW-0732">Signal</keyword>
<dbReference type="SUPFAM" id="SSF48726">
    <property type="entry name" value="Immunoglobulin"/>
    <property type="match status" value="3"/>
</dbReference>
<dbReference type="CDD" id="cd00096">
    <property type="entry name" value="Ig"/>
    <property type="match status" value="1"/>
</dbReference>
<keyword evidence="2" id="KW-0472">Membrane</keyword>
<dbReference type="Pfam" id="PF00047">
    <property type="entry name" value="ig"/>
    <property type="match status" value="2"/>
</dbReference>
<organism evidence="5 6">
    <name type="scientific">Sphaeramia orbicularis</name>
    <name type="common">orbiculate cardinalfish</name>
    <dbReference type="NCBI Taxonomy" id="375764"/>
    <lineage>
        <taxon>Eukaryota</taxon>
        <taxon>Metazoa</taxon>
        <taxon>Chordata</taxon>
        <taxon>Craniata</taxon>
        <taxon>Vertebrata</taxon>
        <taxon>Euteleostomi</taxon>
        <taxon>Actinopterygii</taxon>
        <taxon>Neopterygii</taxon>
        <taxon>Teleostei</taxon>
        <taxon>Neoteleostei</taxon>
        <taxon>Acanthomorphata</taxon>
        <taxon>Gobiaria</taxon>
        <taxon>Kurtiformes</taxon>
        <taxon>Apogonoidei</taxon>
        <taxon>Apogonidae</taxon>
        <taxon>Apogoninae</taxon>
        <taxon>Sphaeramia</taxon>
    </lineage>
</organism>
<dbReference type="SMART" id="SM00409">
    <property type="entry name" value="IG"/>
    <property type="match status" value="3"/>
</dbReference>
<dbReference type="InterPro" id="IPR036179">
    <property type="entry name" value="Ig-like_dom_sf"/>
</dbReference>
<dbReference type="SMART" id="SM00408">
    <property type="entry name" value="IGc2"/>
    <property type="match status" value="3"/>
</dbReference>
<accession>A0A673BJW3</accession>
<evidence type="ECO:0000313" key="5">
    <source>
        <dbReference type="Ensembl" id="ENSSORP00005042911.1"/>
    </source>
</evidence>
<feature type="domain" description="Ig-like" evidence="4">
    <location>
        <begin position="309"/>
        <end position="389"/>
    </location>
</feature>
<feature type="domain" description="Ig-like" evidence="4">
    <location>
        <begin position="47"/>
        <end position="112"/>
    </location>
</feature>
<dbReference type="Ensembl" id="ENSSORT00005044001.1">
    <property type="protein sequence ID" value="ENSSORP00005042911.1"/>
    <property type="gene ID" value="ENSSORG00005019856.1"/>
</dbReference>
<reference evidence="5" key="2">
    <citation type="submission" date="2025-08" db="UniProtKB">
        <authorList>
            <consortium name="Ensembl"/>
        </authorList>
    </citation>
    <scope>IDENTIFICATION</scope>
</reference>
<sequence length="469" mass="53359">MKDFIQSVFSLSFFILASGAQEVIYAQAGGTVILKTPPVNQLQNYYIYWFFNDGPDSIAWRNTHDRTEISEAELWNSRLKITYDKLTITNIQEGNYGTFTCRVRDALSKEIETKQYILLKVNGKTFLLPQESLSLTCEAETPPRRRPPQIHWLNPQGERLSRATGRQLTKKATSQDNGQWTCVVKSNNNNEESRAHISVTVMADPVPTQYTSKSSPLSIPCSIPSHISWDKVKEKGIQEVHWYFCSKPETGVVCNNSTLYSLSLEEKMTWNPYETRQLRTASDTKETTYAPMNFKDGVTISKKIHVEVLQVIISSPGTELIYGQQVNLTCSSGDPLTSDLQVKWFPPKDAHLRAPASGPHPAQLTIPEVGKEDNGKWRCELWRNSTQLALAYMTLKVEPKFSVWMLVTISGATVIAVLLLILIFILCRRRQRKMRHLRHRLCQCKKYVPTISWSDEMAPKTLSQSHTQG</sequence>
<evidence type="ECO:0000256" key="2">
    <source>
        <dbReference type="SAM" id="Phobius"/>
    </source>
</evidence>
<keyword evidence="2" id="KW-1133">Transmembrane helix</keyword>
<evidence type="ECO:0000256" key="1">
    <source>
        <dbReference type="ARBA" id="ARBA00023319"/>
    </source>
</evidence>
<feature type="domain" description="Ig-like" evidence="4">
    <location>
        <begin position="131"/>
        <end position="198"/>
    </location>
</feature>
<evidence type="ECO:0000313" key="6">
    <source>
        <dbReference type="Proteomes" id="UP000472271"/>
    </source>
</evidence>
<reference evidence="5" key="1">
    <citation type="submission" date="2019-06" db="EMBL/GenBank/DDBJ databases">
        <authorList>
            <consortium name="Wellcome Sanger Institute Data Sharing"/>
        </authorList>
    </citation>
    <scope>NUCLEOTIDE SEQUENCE [LARGE SCALE GENOMIC DNA]</scope>
</reference>
<protein>
    <submittedName>
        <fullName evidence="5">CD4-1 molecule</fullName>
    </submittedName>
</protein>
<dbReference type="InterPro" id="IPR013151">
    <property type="entry name" value="Immunoglobulin_dom"/>
</dbReference>
<dbReference type="AlphaFoldDB" id="A0A673BJW3"/>
<feature type="signal peptide" evidence="3">
    <location>
        <begin position="1"/>
        <end position="19"/>
    </location>
</feature>
<reference evidence="5" key="3">
    <citation type="submission" date="2025-09" db="UniProtKB">
        <authorList>
            <consortium name="Ensembl"/>
        </authorList>
    </citation>
    <scope>IDENTIFICATION</scope>
</reference>